<organism evidence="1 2">
    <name type="scientific">Alitiscatomonas aceti</name>
    <dbReference type="NCBI Taxonomy" id="2981724"/>
    <lineage>
        <taxon>Bacteria</taxon>
        <taxon>Bacillati</taxon>
        <taxon>Bacillota</taxon>
        <taxon>Clostridia</taxon>
        <taxon>Lachnospirales</taxon>
        <taxon>Lachnospiraceae</taxon>
        <taxon>Alitiscatomonas</taxon>
    </lineage>
</organism>
<reference evidence="1 2" key="1">
    <citation type="journal article" date="2021" name="ISME Commun">
        <title>Automated analysis of genomic sequences facilitates high-throughput and comprehensive description of bacteria.</title>
        <authorList>
            <person name="Hitch T.C.A."/>
        </authorList>
    </citation>
    <scope>NUCLEOTIDE SEQUENCE [LARGE SCALE GENOMIC DNA]</scope>
    <source>
        <strain evidence="2">f_CCE</strain>
    </source>
</reference>
<dbReference type="RefSeq" id="WP_262562951.1">
    <property type="nucleotide sequence ID" value="NZ_JAOQJF010000004.1"/>
</dbReference>
<dbReference type="Proteomes" id="UP001652395">
    <property type="component" value="Unassembled WGS sequence"/>
</dbReference>
<evidence type="ECO:0000313" key="1">
    <source>
        <dbReference type="EMBL" id="MCU6798859.1"/>
    </source>
</evidence>
<sequence>MKGYKCDRCGCRIYVDPGEKRVCEACEAEMEEKTPDIRLEYYERWKRTWRRSRAS</sequence>
<name>A0ABT2UW38_9FIRM</name>
<dbReference type="EMBL" id="JAOQJF010000004">
    <property type="protein sequence ID" value="MCU6798859.1"/>
    <property type="molecule type" value="Genomic_DNA"/>
</dbReference>
<accession>A0ABT2UW38</accession>
<evidence type="ECO:0000313" key="2">
    <source>
        <dbReference type="Proteomes" id="UP001652395"/>
    </source>
</evidence>
<protein>
    <submittedName>
        <fullName evidence="1">Uncharacterized protein</fullName>
    </submittedName>
</protein>
<keyword evidence="2" id="KW-1185">Reference proteome</keyword>
<comment type="caution">
    <text evidence="1">The sequence shown here is derived from an EMBL/GenBank/DDBJ whole genome shotgun (WGS) entry which is preliminary data.</text>
</comment>
<gene>
    <name evidence="1" type="ORF">OCV69_02735</name>
</gene>
<proteinExistence type="predicted"/>